<dbReference type="EMBL" id="JRYR02000002">
    <property type="protein sequence ID" value="OHX64738.1"/>
    <property type="molecule type" value="Genomic_DNA"/>
</dbReference>
<protein>
    <recommendedName>
        <fullName evidence="1">DinB-like domain-containing protein</fullName>
    </recommendedName>
</protein>
<accession>A0A1S1YUN1</accession>
<dbReference type="OrthoDB" id="837585at2"/>
<feature type="domain" description="DinB-like" evidence="1">
    <location>
        <begin position="35"/>
        <end position="144"/>
    </location>
</feature>
<dbReference type="SUPFAM" id="SSF109854">
    <property type="entry name" value="DinB/YfiT-like putative metalloenzymes"/>
    <property type="match status" value="1"/>
</dbReference>
<name>A0A1S1YUN1_FLAPC</name>
<reference evidence="2 3" key="1">
    <citation type="journal article" date="2012" name="Int. J. Syst. Evol. Microbiol.">
        <title>Flammeovirga pacifica sp. nov., isolated from deep-sea sediment.</title>
        <authorList>
            <person name="Xu H."/>
            <person name="Fu Y."/>
            <person name="Yang N."/>
            <person name="Ding Z."/>
            <person name="Lai Q."/>
            <person name="Zeng R."/>
        </authorList>
    </citation>
    <scope>NUCLEOTIDE SEQUENCE [LARGE SCALE GENOMIC DNA]</scope>
    <source>
        <strain evidence="3">DSM 24597 / LMG 26175 / WPAGA1</strain>
    </source>
</reference>
<evidence type="ECO:0000313" key="3">
    <source>
        <dbReference type="Proteomes" id="UP000179797"/>
    </source>
</evidence>
<comment type="caution">
    <text evidence="2">The sequence shown here is derived from an EMBL/GenBank/DDBJ whole genome shotgun (WGS) entry which is preliminary data.</text>
</comment>
<dbReference type="Proteomes" id="UP000179797">
    <property type="component" value="Unassembled WGS sequence"/>
</dbReference>
<organism evidence="2 3">
    <name type="scientific">Flammeovirga pacifica</name>
    <dbReference type="NCBI Taxonomy" id="915059"/>
    <lineage>
        <taxon>Bacteria</taxon>
        <taxon>Pseudomonadati</taxon>
        <taxon>Bacteroidota</taxon>
        <taxon>Cytophagia</taxon>
        <taxon>Cytophagales</taxon>
        <taxon>Flammeovirgaceae</taxon>
        <taxon>Flammeovirga</taxon>
    </lineage>
</organism>
<keyword evidence="3" id="KW-1185">Reference proteome</keyword>
<sequence>MANLPYQSIPPLPEEINSTNIISRMVDGLGFRFYWATDGLRKEDLEFRPEKDSRNTLELLGHIYNLAHAANSVLGGSIKKKELTTYTTLREEILLLYKDLSDRLRAMPDEDLESYNYMGSAQSFPFWYLLNGQIADALTHVGQIVSWRRISGNPQAKGVNVFLGRKS</sequence>
<evidence type="ECO:0000313" key="2">
    <source>
        <dbReference type="EMBL" id="OHX64738.1"/>
    </source>
</evidence>
<dbReference type="Pfam" id="PF12867">
    <property type="entry name" value="DinB_2"/>
    <property type="match status" value="1"/>
</dbReference>
<proteinExistence type="predicted"/>
<dbReference type="InterPro" id="IPR024775">
    <property type="entry name" value="DinB-like"/>
</dbReference>
<gene>
    <name evidence="2" type="ORF">NH26_24560</name>
</gene>
<dbReference type="RefSeq" id="WP_052431725.1">
    <property type="nucleotide sequence ID" value="NZ_JRYR02000002.1"/>
</dbReference>
<evidence type="ECO:0000259" key="1">
    <source>
        <dbReference type="Pfam" id="PF12867"/>
    </source>
</evidence>
<dbReference type="AlphaFoldDB" id="A0A1S1YUN1"/>
<dbReference type="InterPro" id="IPR034660">
    <property type="entry name" value="DinB/YfiT-like"/>
</dbReference>
<dbReference type="Gene3D" id="1.20.120.450">
    <property type="entry name" value="dinb family like domain"/>
    <property type="match status" value="1"/>
</dbReference>